<evidence type="ECO:0000313" key="3">
    <source>
        <dbReference type="Proteomes" id="UP001595817"/>
    </source>
</evidence>
<reference evidence="3" key="1">
    <citation type="journal article" date="2019" name="Int. J. Syst. Evol. Microbiol.">
        <title>The Global Catalogue of Microorganisms (GCM) 10K type strain sequencing project: providing services to taxonomists for standard genome sequencing and annotation.</title>
        <authorList>
            <consortium name="The Broad Institute Genomics Platform"/>
            <consortium name="The Broad Institute Genome Sequencing Center for Infectious Disease"/>
            <person name="Wu L."/>
            <person name="Ma J."/>
        </authorList>
    </citation>
    <scope>NUCLEOTIDE SEQUENCE [LARGE SCALE GENOMIC DNA]</scope>
    <source>
        <strain evidence="3">CCUG 59778</strain>
    </source>
</reference>
<gene>
    <name evidence="2" type="ORF">ACFOZY_00870</name>
</gene>
<organism evidence="2 3">
    <name type="scientific">Chungangia koreensis</name>
    <dbReference type="NCBI Taxonomy" id="752657"/>
    <lineage>
        <taxon>Bacteria</taxon>
        <taxon>Bacillati</taxon>
        <taxon>Bacillota</taxon>
        <taxon>Bacilli</taxon>
        <taxon>Lactobacillales</taxon>
        <taxon>Chungangia</taxon>
    </lineage>
</organism>
<evidence type="ECO:0000256" key="1">
    <source>
        <dbReference type="SAM" id="Coils"/>
    </source>
</evidence>
<proteinExistence type="predicted"/>
<dbReference type="RefSeq" id="WP_378151246.1">
    <property type="nucleotide sequence ID" value="NZ_JBHSEC010000001.1"/>
</dbReference>
<protein>
    <recommendedName>
        <fullName evidence="4">Lipoprotein</fullName>
    </recommendedName>
</protein>
<sequence>MNNKFFIGISILILLLTSGCTNKELDALNKEKEILTNEISQLKELISEKDKKIDQLEKVNSNKTTESWELKNSLNLIRFSSSVRDHSFDQLEEVYKIHSKYVTKDDWIVISDDLFQIELLEYENAKKVDFYVTKLESDEGPIKVFIDTDSTDGWKYTDHNVSEIVHKHKQSTEGTSYKPYFVIYTEVTLKDGNVIRTSKLPIVNK</sequence>
<accession>A0ABV8X0T9</accession>
<keyword evidence="3" id="KW-1185">Reference proteome</keyword>
<evidence type="ECO:0008006" key="4">
    <source>
        <dbReference type="Google" id="ProtNLM"/>
    </source>
</evidence>
<dbReference type="EMBL" id="JBHSEC010000001">
    <property type="protein sequence ID" value="MFC4408978.1"/>
    <property type="molecule type" value="Genomic_DNA"/>
</dbReference>
<keyword evidence="1" id="KW-0175">Coiled coil</keyword>
<dbReference type="Proteomes" id="UP001595817">
    <property type="component" value="Unassembled WGS sequence"/>
</dbReference>
<name>A0ABV8X0T9_9LACT</name>
<comment type="caution">
    <text evidence="2">The sequence shown here is derived from an EMBL/GenBank/DDBJ whole genome shotgun (WGS) entry which is preliminary data.</text>
</comment>
<dbReference type="PROSITE" id="PS51257">
    <property type="entry name" value="PROKAR_LIPOPROTEIN"/>
    <property type="match status" value="1"/>
</dbReference>
<feature type="coiled-coil region" evidence="1">
    <location>
        <begin position="25"/>
        <end position="62"/>
    </location>
</feature>
<evidence type="ECO:0000313" key="2">
    <source>
        <dbReference type="EMBL" id="MFC4408978.1"/>
    </source>
</evidence>